<evidence type="ECO:0000259" key="6">
    <source>
        <dbReference type="Pfam" id="PF12698"/>
    </source>
</evidence>
<dbReference type="Gene3D" id="1.10.287.950">
    <property type="entry name" value="Methyl-accepting chemotaxis protein"/>
    <property type="match status" value="1"/>
</dbReference>
<dbReference type="Pfam" id="PF12698">
    <property type="entry name" value="ABC2_membrane_3"/>
    <property type="match status" value="2"/>
</dbReference>
<keyword evidence="3 5" id="KW-1133">Transmembrane helix</keyword>
<feature type="transmembrane region" description="Helical" evidence="5">
    <location>
        <begin position="842"/>
        <end position="861"/>
    </location>
</feature>
<accession>R4K3Q8</accession>
<dbReference type="STRING" id="86416.Clopa_0061"/>
<feature type="transmembrane region" description="Helical" evidence="5">
    <location>
        <begin position="783"/>
        <end position="806"/>
    </location>
</feature>
<dbReference type="PANTHER" id="PTHR43077:SF5">
    <property type="entry name" value="PHAGE INFECTION PROTEIN"/>
    <property type="match status" value="1"/>
</dbReference>
<dbReference type="KEGG" id="cpas:Clopa_0061"/>
<dbReference type="EMBL" id="CP003261">
    <property type="protein sequence ID" value="AGK95164.1"/>
    <property type="molecule type" value="Genomic_DNA"/>
</dbReference>
<evidence type="ECO:0000256" key="4">
    <source>
        <dbReference type="ARBA" id="ARBA00023136"/>
    </source>
</evidence>
<dbReference type="AlphaFoldDB" id="R4K3Q8"/>
<comment type="subcellular location">
    <subcellularLocation>
        <location evidence="1">Membrane</location>
        <topology evidence="1">Multi-pass membrane protein</topology>
    </subcellularLocation>
</comment>
<dbReference type="RefSeq" id="WP_015613491.1">
    <property type="nucleotide sequence ID" value="NC_021182.1"/>
</dbReference>
<dbReference type="eggNOG" id="COG1511">
    <property type="taxonomic scope" value="Bacteria"/>
</dbReference>
<reference evidence="7 8" key="1">
    <citation type="submission" date="2012-01" db="EMBL/GenBank/DDBJ databases">
        <title>Complete sequence of chromosome of Clostridium pasteurianum BC1.</title>
        <authorList>
            <consortium name="US DOE Joint Genome Institute"/>
            <person name="Lucas S."/>
            <person name="Han J."/>
            <person name="Lapidus A."/>
            <person name="Cheng J.-F."/>
            <person name="Goodwin L."/>
            <person name="Pitluck S."/>
            <person name="Peters L."/>
            <person name="Mikhailova N."/>
            <person name="Teshima H."/>
            <person name="Detter J.C."/>
            <person name="Han C."/>
            <person name="Tapia R."/>
            <person name="Land M."/>
            <person name="Hauser L."/>
            <person name="Kyrpides N."/>
            <person name="Ivanova N."/>
            <person name="Pagani I."/>
            <person name="Dunn J."/>
            <person name="Taghavi S."/>
            <person name="Francis A."/>
            <person name="van der Lelie D."/>
            <person name="Woyke T."/>
        </authorList>
    </citation>
    <scope>NUCLEOTIDE SEQUENCE [LARGE SCALE GENOMIC DNA]</scope>
    <source>
        <strain evidence="7 8">BC1</strain>
    </source>
</reference>
<sequence>MNFLKITSRDIKKIFKNRFIGVSVVAIIITPLFYSLFYLSSFWDPYGNLQNMPVAVVNLDKGTINDGKNVNYGGDLVNELKKNNDVGWRFVSQSNADNGLTGSKYYGEVVIPADFSERALSAKNGVPEKPNIVFKDNPKKNYIATKIYSSVKTNLDNKITKTLVNEYTKVIFDSLYNVKHGMDQAVDGSSKLANGILSVKDGSNQLTSGVLSLMGGSNQLKNGLATAVDGSSQLKTGIASAKDGSGQLKTGLQQLNSKIPELQNGVLDLFNGSNQLVSGIGISNPDDSSKLIGGINKFTTGIRTAQDGISTLNNGLISESTGVNEVGGAIGILNNKINGQNGLVSSINQLGGAIGTLNTEVNVGGNGQPSLVDGITNGDPQKGLGSAVQKINNSLNGDDGLVNGSKNVNSNLDSLSKSANGLNEAIQDQQLQELISEYMNSSTSDSRKLQIGANLVFKMNELLNKELSLNNGVIAVSKANGNIASGINDLGNASEGLNTKVNGQNGLVSNINQLGGSIGTLNAKVNVGGNGQPSLVDGITNRDPQKGLASAVGALNTAVNIGINDKPSLVTGMQQLKDGTTNNLVPGIGELFDGSNSILSGANAIGNGALQLNNGLNNLSNSTPTLSSGITQLYNGASTLNDGTNKLYTGTSDLNNGINKLYNGAVSLSDGTSKLYDGANGLQDGTNKLYDGSKELSDKLSNGAGDLNKNLKNSSTTMGNFVSQPINVETEHLFADETYGIALAPYFIPISIWVGAILMFFVVSDEVDEDIKVKAKSIVMGKYLVYIGIGALQAICVSTAVLFIGIRPSNLFAFYLFNIFISFVFISIMQCLIFLLKDVGRLLGIILLVLQLASSAGTFPIELSPKFYRVISPFMPFTYVVSGLREVINGINYSVLGKDIAFLVLVFIVFFTLSLTFRGKVVKFHEIIEEKKNESAA</sequence>
<dbReference type="NCBIfam" id="TIGR03061">
    <property type="entry name" value="pip_yhgE_Nterm"/>
    <property type="match status" value="1"/>
</dbReference>
<dbReference type="NCBIfam" id="TIGR03057">
    <property type="entry name" value="xxxLxxG_by_4"/>
    <property type="match status" value="6"/>
</dbReference>
<feature type="domain" description="ABC-2 type transporter transmembrane" evidence="6">
    <location>
        <begin position="25"/>
        <end position="160"/>
    </location>
</feature>
<dbReference type="InterPro" id="IPR017500">
    <property type="entry name" value="Phage_infect_YhgE_N"/>
</dbReference>
<keyword evidence="2 5" id="KW-0812">Transmembrane</keyword>
<evidence type="ECO:0000256" key="1">
    <source>
        <dbReference type="ARBA" id="ARBA00004141"/>
    </source>
</evidence>
<keyword evidence="4 5" id="KW-0472">Membrane</keyword>
<evidence type="ECO:0000256" key="3">
    <source>
        <dbReference type="ARBA" id="ARBA00022989"/>
    </source>
</evidence>
<dbReference type="InterPro" id="IPR013525">
    <property type="entry name" value="ABC2_TM"/>
</dbReference>
<dbReference type="Proteomes" id="UP000013523">
    <property type="component" value="Chromosome"/>
</dbReference>
<dbReference type="GO" id="GO:0016020">
    <property type="term" value="C:membrane"/>
    <property type="evidence" value="ECO:0007669"/>
    <property type="project" value="UniProtKB-SubCell"/>
</dbReference>
<proteinExistence type="predicted"/>
<evidence type="ECO:0000313" key="8">
    <source>
        <dbReference type="Proteomes" id="UP000013523"/>
    </source>
</evidence>
<feature type="transmembrane region" description="Helical" evidence="5">
    <location>
        <begin position="812"/>
        <end position="835"/>
    </location>
</feature>
<evidence type="ECO:0000313" key="7">
    <source>
        <dbReference type="EMBL" id="AGK95164.1"/>
    </source>
</evidence>
<dbReference type="HOGENOM" id="CLU_004534_1_0_9"/>
<gene>
    <name evidence="7" type="ORF">Clopa_0061</name>
</gene>
<protein>
    <submittedName>
        <fullName evidence="7">YhgE/Pip-like protein</fullName>
    </submittedName>
</protein>
<keyword evidence="8" id="KW-1185">Reference proteome</keyword>
<dbReference type="Gene3D" id="3.40.1710.10">
    <property type="entry name" value="abc type-2 transporter like domain"/>
    <property type="match status" value="1"/>
</dbReference>
<dbReference type="GO" id="GO:0140359">
    <property type="term" value="F:ABC-type transporter activity"/>
    <property type="evidence" value="ECO:0007669"/>
    <property type="project" value="InterPro"/>
</dbReference>
<feature type="domain" description="ABC-2 type transporter transmembrane" evidence="6">
    <location>
        <begin position="619"/>
        <end position="915"/>
    </location>
</feature>
<organism evidence="7 8">
    <name type="scientific">Clostridium pasteurianum BC1</name>
    <dbReference type="NCBI Taxonomy" id="86416"/>
    <lineage>
        <taxon>Bacteria</taxon>
        <taxon>Bacillati</taxon>
        <taxon>Bacillota</taxon>
        <taxon>Clostridia</taxon>
        <taxon>Eubacteriales</taxon>
        <taxon>Clostridiaceae</taxon>
        <taxon>Clostridium</taxon>
    </lineage>
</organism>
<feature type="transmembrane region" description="Helical" evidence="5">
    <location>
        <begin position="900"/>
        <end position="917"/>
    </location>
</feature>
<name>R4K3Q8_CLOPA</name>
<evidence type="ECO:0000256" key="5">
    <source>
        <dbReference type="SAM" id="Phobius"/>
    </source>
</evidence>
<feature type="transmembrane region" description="Helical" evidence="5">
    <location>
        <begin position="743"/>
        <end position="763"/>
    </location>
</feature>
<dbReference type="NCBIfam" id="TIGR03062">
    <property type="entry name" value="pip_yhgE_Cterm"/>
    <property type="match status" value="1"/>
</dbReference>
<dbReference type="InterPro" id="IPR023908">
    <property type="entry name" value="xxxLxxG_rpt"/>
</dbReference>
<evidence type="ECO:0000256" key="2">
    <source>
        <dbReference type="ARBA" id="ARBA00022692"/>
    </source>
</evidence>
<dbReference type="PATRIC" id="fig|86416.3.peg.53"/>
<dbReference type="PANTHER" id="PTHR43077">
    <property type="entry name" value="TRANSPORT PERMEASE YVFS-RELATED"/>
    <property type="match status" value="1"/>
</dbReference>
<dbReference type="InterPro" id="IPR017501">
    <property type="entry name" value="Phage_infect_YhgE_C"/>
</dbReference>
<feature type="transmembrane region" description="Helical" evidence="5">
    <location>
        <begin position="20"/>
        <end position="43"/>
    </location>
</feature>
<dbReference type="OrthoDB" id="9811483at2"/>
<dbReference type="InterPro" id="IPR051328">
    <property type="entry name" value="T7SS_ABC-Transporter"/>
</dbReference>